<protein>
    <submittedName>
        <fullName evidence="1">DUF5753 domain-containing protein</fullName>
    </submittedName>
</protein>
<dbReference type="EMBL" id="CP109109">
    <property type="protein sequence ID" value="WSC00658.1"/>
    <property type="molecule type" value="Genomic_DNA"/>
</dbReference>
<organism evidence="1 2">
    <name type="scientific">Streptomyces scopuliridis</name>
    <dbReference type="NCBI Taxonomy" id="452529"/>
    <lineage>
        <taxon>Bacteria</taxon>
        <taxon>Bacillati</taxon>
        <taxon>Actinomycetota</taxon>
        <taxon>Actinomycetes</taxon>
        <taxon>Kitasatosporales</taxon>
        <taxon>Streptomycetaceae</taxon>
        <taxon>Streptomyces</taxon>
    </lineage>
</organism>
<keyword evidence="2" id="KW-1185">Reference proteome</keyword>
<proteinExistence type="predicted"/>
<evidence type="ECO:0000313" key="1">
    <source>
        <dbReference type="EMBL" id="WSC00658.1"/>
    </source>
</evidence>
<name>A0ACD4ZS73_9ACTN</name>
<gene>
    <name evidence="1" type="ORF">OG835_29075</name>
</gene>
<reference evidence="1" key="1">
    <citation type="submission" date="2022-10" db="EMBL/GenBank/DDBJ databases">
        <title>The complete genomes of actinobacterial strains from the NBC collection.</title>
        <authorList>
            <person name="Joergensen T.S."/>
            <person name="Alvarez Arevalo M."/>
            <person name="Sterndorff E.B."/>
            <person name="Faurdal D."/>
            <person name="Vuksanovic O."/>
            <person name="Mourched A.-S."/>
            <person name="Charusanti P."/>
            <person name="Shaw S."/>
            <person name="Blin K."/>
            <person name="Weber T."/>
        </authorList>
    </citation>
    <scope>NUCLEOTIDE SEQUENCE</scope>
    <source>
        <strain evidence="1">NBC 01771</strain>
    </source>
</reference>
<sequence>MEFNNESGKLTPRLRLGRRVRRLREGRGLSIRQLSEQVGGYSHSYLGRVELGDQLPSEALVNSLDTFFDADGVLADLLEMAHDSSIPDYGRVVVSKEVEAERIQVFTSSLIPGLLQTEEYARELFRTSLPGASEGRVNDLVAVRMRRKGIFDRAEPLLYWAIIDEAALKRPMKGAKLMSRQLNHLLKAAERFHSTIQVLPFSEGAHPMLGGCLTLLTLRDGGMMAFVESFKTGETVELPKRVIELTQCFDVARSLALPEDKSLNLIRRYLREYEDEDDS</sequence>
<evidence type="ECO:0000313" key="2">
    <source>
        <dbReference type="Proteomes" id="UP001348369"/>
    </source>
</evidence>
<accession>A0ACD4ZS73</accession>
<dbReference type="Proteomes" id="UP001348369">
    <property type="component" value="Chromosome"/>
</dbReference>